<proteinExistence type="predicted"/>
<reference evidence="1 2" key="1">
    <citation type="submission" date="2019-07" db="EMBL/GenBank/DDBJ databases">
        <title>Genomic Encyclopedia of Archaeal and Bacterial Type Strains, Phase II (KMG-II): from individual species to whole genera.</title>
        <authorList>
            <person name="Goeker M."/>
        </authorList>
    </citation>
    <scope>NUCLEOTIDE SEQUENCE [LARGE SCALE GENOMIC DNA]</scope>
    <source>
        <strain evidence="1 2">ATCC BAA-1854</strain>
    </source>
</reference>
<gene>
    <name evidence="1" type="ORF">JN11_02757</name>
</gene>
<evidence type="ECO:0000313" key="1">
    <source>
        <dbReference type="EMBL" id="TWI99440.1"/>
    </source>
</evidence>
<accession>A0A562U2V4</accession>
<protein>
    <recommendedName>
        <fullName evidence="3">Outer membrane protein with beta-barrel domain</fullName>
    </recommendedName>
</protein>
<organism evidence="1 2">
    <name type="scientific">Mucilaginibacter frigoritolerans</name>
    <dbReference type="NCBI Taxonomy" id="652788"/>
    <lineage>
        <taxon>Bacteria</taxon>
        <taxon>Pseudomonadati</taxon>
        <taxon>Bacteroidota</taxon>
        <taxon>Sphingobacteriia</taxon>
        <taxon>Sphingobacteriales</taxon>
        <taxon>Sphingobacteriaceae</taxon>
        <taxon>Mucilaginibacter</taxon>
    </lineage>
</organism>
<comment type="caution">
    <text evidence="1">The sequence shown here is derived from an EMBL/GenBank/DDBJ whole genome shotgun (WGS) entry which is preliminary data.</text>
</comment>
<dbReference type="EMBL" id="VLLI01000007">
    <property type="protein sequence ID" value="TWI99440.1"/>
    <property type="molecule type" value="Genomic_DNA"/>
</dbReference>
<name>A0A562U2V4_9SPHI</name>
<sequence length="236" mass="26349">MLLAAISAKAQSGYNYYEWGWGADVSYERGYTNITKQNSHVGANLNLVYNYNPYLPITAELQFGQLSGGGLTTNLDPFGRKYTNNFKALIVHADVQLGAAIDYDGSWVLNALKNFYAGTGFGIVINSNKVQRTNVIAANGPLSYVFPGRDNSISPAIPLRFGYEFKIYDDYNQPSFAIDLGYVHSFVYGEGLDGYNDPGSKFKNDSSDQYRQITIGFKYYFGNTVSYIKQIRTFGY</sequence>
<evidence type="ECO:0008006" key="3">
    <source>
        <dbReference type="Google" id="ProtNLM"/>
    </source>
</evidence>
<dbReference type="AlphaFoldDB" id="A0A562U2V4"/>
<dbReference type="Proteomes" id="UP000317010">
    <property type="component" value="Unassembled WGS sequence"/>
</dbReference>
<evidence type="ECO:0000313" key="2">
    <source>
        <dbReference type="Proteomes" id="UP000317010"/>
    </source>
</evidence>
<keyword evidence="2" id="KW-1185">Reference proteome</keyword>